<name>A0A0T5XCZ2_9BACT</name>
<evidence type="ECO:0000313" key="4">
    <source>
        <dbReference type="Proteomes" id="UP000005273"/>
    </source>
</evidence>
<comment type="caution">
    <text evidence="3">The sequence shown here is derived from an EMBL/GenBank/DDBJ whole genome shotgun (WGS) entry which is preliminary data.</text>
</comment>
<dbReference type="eggNOG" id="COG0182">
    <property type="taxonomic scope" value="Bacteria"/>
</dbReference>
<dbReference type="EMBL" id="ACJX03000001">
    <property type="protein sequence ID" value="KRT36130.1"/>
    <property type="molecule type" value="Genomic_DNA"/>
</dbReference>
<dbReference type="GO" id="GO:0046523">
    <property type="term" value="F:S-methyl-5-thioribose-1-phosphate isomerase activity"/>
    <property type="evidence" value="ECO:0007669"/>
    <property type="project" value="UniProtKB-UniRule"/>
</dbReference>
<gene>
    <name evidence="2" type="primary">mtnA</name>
    <name evidence="3" type="ORF">HMPREF1705_03392</name>
</gene>
<dbReference type="EC" id="5.3.1.23" evidence="2"/>
<dbReference type="Gene3D" id="3.40.50.10470">
    <property type="entry name" value="Translation initiation factor eif-2b, domain 2"/>
    <property type="match status" value="1"/>
</dbReference>
<comment type="pathway">
    <text evidence="2">Amino-acid biosynthesis; L-methionine biosynthesis via salvage pathway; L-methionine from S-methyl-5-thio-alpha-D-ribose 1-phosphate: step 1/6.</text>
</comment>
<organism evidence="3 4">
    <name type="scientific">Acetomicrobium hydrogeniformans ATCC BAA-1850</name>
    <dbReference type="NCBI Taxonomy" id="592015"/>
    <lineage>
        <taxon>Bacteria</taxon>
        <taxon>Thermotogati</taxon>
        <taxon>Synergistota</taxon>
        <taxon>Synergistia</taxon>
        <taxon>Synergistales</taxon>
        <taxon>Acetomicrobiaceae</taxon>
        <taxon>Acetomicrobium</taxon>
    </lineage>
</organism>
<feature type="binding site" evidence="2">
    <location>
        <position position="82"/>
    </location>
    <ligand>
        <name>substrate</name>
    </ligand>
</feature>
<dbReference type="Gene3D" id="1.20.120.420">
    <property type="entry name" value="translation initiation factor eif-2b, domain 1"/>
    <property type="match status" value="1"/>
</dbReference>
<keyword evidence="2" id="KW-0486">Methionine biosynthesis</keyword>
<proteinExistence type="inferred from homology"/>
<reference evidence="4" key="1">
    <citation type="submission" date="2012-09" db="EMBL/GenBank/DDBJ databases">
        <authorList>
            <person name="Weinstock G."/>
            <person name="Sodergren E."/>
            <person name="Clifton S."/>
            <person name="Fulton L."/>
            <person name="Fulton B."/>
            <person name="Courtney L."/>
            <person name="Fronick C."/>
            <person name="Harrison M."/>
            <person name="Strong C."/>
            <person name="Farmer C."/>
            <person name="Delehaunty K."/>
            <person name="Markovic C."/>
            <person name="Hall O."/>
            <person name="Minx P."/>
            <person name="Tomlinson C."/>
            <person name="Mitreva M."/>
            <person name="Nelson J."/>
            <person name="Hou S."/>
            <person name="Wollam A."/>
            <person name="Pepin K.H."/>
            <person name="Johnson M."/>
            <person name="Bhonagiri V."/>
            <person name="Nash W.E."/>
            <person name="Suruliraj S."/>
            <person name="Warren W."/>
            <person name="Chinwalla A."/>
            <person name="Mardis E.R."/>
            <person name="Wilson R.K."/>
        </authorList>
    </citation>
    <scope>NUCLEOTIDE SEQUENCE [LARGE SCALE GENOMIC DNA]</scope>
    <source>
        <strain evidence="4">OS1</strain>
    </source>
</reference>
<feature type="active site" description="Proton donor" evidence="2">
    <location>
        <position position="240"/>
    </location>
</feature>
<dbReference type="InterPro" id="IPR011559">
    <property type="entry name" value="Initiation_fac_2B_a/b/d"/>
</dbReference>
<dbReference type="HAMAP" id="MF_01678">
    <property type="entry name" value="Salvage_MtnA"/>
    <property type="match status" value="1"/>
</dbReference>
<dbReference type="RefSeq" id="WP_009201177.1">
    <property type="nucleotide sequence ID" value="NZ_ACJX03000001.1"/>
</dbReference>
<dbReference type="FunFam" id="1.20.120.420:FF:000003">
    <property type="entry name" value="Methylthioribose-1-phosphate isomerase"/>
    <property type="match status" value="1"/>
</dbReference>
<dbReference type="Proteomes" id="UP000005273">
    <property type="component" value="Unassembled WGS sequence"/>
</dbReference>
<dbReference type="InterPro" id="IPR027363">
    <property type="entry name" value="M1Pi_N"/>
</dbReference>
<dbReference type="FunFam" id="3.40.50.10470:FF:000006">
    <property type="entry name" value="Methylthioribose-1-phosphate isomerase"/>
    <property type="match status" value="1"/>
</dbReference>
<evidence type="ECO:0000313" key="3">
    <source>
        <dbReference type="EMBL" id="KRT36130.1"/>
    </source>
</evidence>
<dbReference type="Pfam" id="PF01008">
    <property type="entry name" value="IF-2B"/>
    <property type="match status" value="1"/>
</dbReference>
<accession>A0A0T5XCZ2</accession>
<dbReference type="InterPro" id="IPR037171">
    <property type="entry name" value="NagB/RpiA_transferase-like"/>
</dbReference>
<evidence type="ECO:0000256" key="1">
    <source>
        <dbReference type="ARBA" id="ARBA00023235"/>
    </source>
</evidence>
<dbReference type="OrthoDB" id="9803436at2"/>
<feature type="site" description="Transition state stabilizer" evidence="2">
    <location>
        <position position="160"/>
    </location>
</feature>
<keyword evidence="1 2" id="KW-0413">Isomerase</keyword>
<sequence>MSTPEPIKWKNGSLYLLDQRKIPFEISYVKCVNYIDVAEAIEDMIVRGAPAIGIAAGYGVVLAAEGGICGVQSAIERLSKTRPTAVNLFWALKKMEEATASFLKATDCKYSSSESVEAKLKDYLLETANKIHQEEIQIENLIAFYGQRLLPERCNVLTHCNAGSLATGAVGTALGIIKMGKAMGKDVRVYCDETRPLLQGARLSAWELWMEGLDVTVICDNMAAFLMKKGGVDLVIVGADRIASNGDTANKIGTYNLALLCRHHGIPFYVAAPRSTIDMDLVDGEAIPIEERRPEEVRSFGGAKIFLDDISVWNPAFDITPNDMVSGIITEVGILEKPYKRSILEAASKSLCLEEIKKSEESIGKWRKGR</sequence>
<feature type="binding site" evidence="2">
    <location>
        <begin position="47"/>
        <end position="49"/>
    </location>
    <ligand>
        <name>substrate</name>
    </ligand>
</feature>
<dbReference type="PANTHER" id="PTHR43475:SF1">
    <property type="entry name" value="METHYLTHIORIBOSE-1-PHOSPHATE ISOMERASE"/>
    <property type="match status" value="1"/>
</dbReference>
<dbReference type="NCBIfam" id="TIGR00512">
    <property type="entry name" value="salvage_mtnA"/>
    <property type="match status" value="1"/>
</dbReference>
<dbReference type="AlphaFoldDB" id="A0A0T5XCZ2"/>
<dbReference type="PANTHER" id="PTHR43475">
    <property type="entry name" value="METHYLTHIORIBOSE-1-PHOSPHATE ISOMERASE"/>
    <property type="match status" value="1"/>
</dbReference>
<dbReference type="UniPathway" id="UPA00904">
    <property type="reaction ID" value="UER00874"/>
</dbReference>
<keyword evidence="2" id="KW-0028">Amino-acid biosynthesis</keyword>
<comment type="catalytic activity">
    <reaction evidence="2">
        <text>5-(methylsulfanyl)-alpha-D-ribose 1-phosphate = 5-(methylsulfanyl)-D-ribulose 1-phosphate</text>
        <dbReference type="Rhea" id="RHEA:19989"/>
        <dbReference type="ChEBI" id="CHEBI:58533"/>
        <dbReference type="ChEBI" id="CHEBI:58548"/>
        <dbReference type="EC" id="5.3.1.23"/>
    </reaction>
</comment>
<feature type="binding site" evidence="2">
    <location>
        <begin position="250"/>
        <end position="251"/>
    </location>
    <ligand>
        <name>substrate</name>
    </ligand>
</feature>
<dbReference type="InterPro" id="IPR042529">
    <property type="entry name" value="IF_2B-like_C"/>
</dbReference>
<keyword evidence="4" id="KW-1185">Reference proteome</keyword>
<dbReference type="STRING" id="592015.HMPREF1705_03392"/>
<protein>
    <recommendedName>
        <fullName evidence="2">Methylthioribose-1-phosphate isomerase</fullName>
        <shortName evidence="2">M1Pi</shortName>
        <shortName evidence="2">MTR-1-P isomerase</shortName>
        <ecNumber evidence="2">5.3.1.23</ecNumber>
    </recommendedName>
    <alternativeName>
        <fullName evidence="2">S-methyl-5-thioribose-1-phosphate isomerase</fullName>
    </alternativeName>
</protein>
<dbReference type="SUPFAM" id="SSF100950">
    <property type="entry name" value="NagB/RpiA/CoA transferase-like"/>
    <property type="match status" value="1"/>
</dbReference>
<comment type="function">
    <text evidence="2">Catalyzes the interconversion of methylthioribose-1-phosphate (MTR-1-P) into methylthioribulose-1-phosphate (MTRu-1-P).</text>
</comment>
<comment type="similarity">
    <text evidence="2">Belongs to the EIF-2B alpha/beta/delta subunits family. MtnA subfamily.</text>
</comment>
<feature type="binding site" evidence="2">
    <location>
        <position position="199"/>
    </location>
    <ligand>
        <name>substrate</name>
    </ligand>
</feature>
<dbReference type="InterPro" id="IPR000649">
    <property type="entry name" value="IF-2B-related"/>
</dbReference>
<dbReference type="GO" id="GO:0019509">
    <property type="term" value="P:L-methionine salvage from methylthioadenosine"/>
    <property type="evidence" value="ECO:0007669"/>
    <property type="project" value="UniProtKB-UniRule"/>
</dbReference>
<evidence type="ECO:0000256" key="2">
    <source>
        <dbReference type="HAMAP-Rule" id="MF_01678"/>
    </source>
</evidence>
<dbReference type="NCBIfam" id="TIGR00524">
    <property type="entry name" value="eIF-2B_rel"/>
    <property type="match status" value="1"/>
</dbReference>
<dbReference type="NCBIfam" id="NF004326">
    <property type="entry name" value="PRK05720.1"/>
    <property type="match status" value="1"/>
</dbReference>
<dbReference type="InterPro" id="IPR005251">
    <property type="entry name" value="IF-M1Pi"/>
</dbReference>